<reference evidence="2" key="1">
    <citation type="submission" date="2015-08" db="EMBL/GenBank/DDBJ databases">
        <title>Genome sequencing project for genomic taxonomy and phylogenomics of Bacillus-like bacteria.</title>
        <authorList>
            <person name="Liu B."/>
            <person name="Wang J."/>
            <person name="Zhu Y."/>
            <person name="Liu G."/>
            <person name="Chen Q."/>
            <person name="Chen Z."/>
            <person name="Lan J."/>
            <person name="Che J."/>
            <person name="Ge C."/>
            <person name="Shi H."/>
            <person name="Pan Z."/>
            <person name="Liu X."/>
        </authorList>
    </citation>
    <scope>NUCLEOTIDE SEQUENCE [LARGE SCALE GENOMIC DNA]</scope>
    <source>
        <strain evidence="2">FJAT-22460</strain>
    </source>
</reference>
<organism evidence="1 2">
    <name type="scientific">Paenibacillus solani</name>
    <dbReference type="NCBI Taxonomy" id="1705565"/>
    <lineage>
        <taxon>Bacteria</taxon>
        <taxon>Bacillati</taxon>
        <taxon>Bacillota</taxon>
        <taxon>Bacilli</taxon>
        <taxon>Bacillales</taxon>
        <taxon>Paenibacillaceae</taxon>
        <taxon>Paenibacillus</taxon>
    </lineage>
</organism>
<dbReference type="AlphaFoldDB" id="A0A0M1N414"/>
<protein>
    <submittedName>
        <fullName evidence="1">Uncharacterized protein</fullName>
    </submittedName>
</protein>
<keyword evidence="2" id="KW-1185">Reference proteome</keyword>
<accession>A0A0M1N414</accession>
<name>A0A0M1N414_9BACL</name>
<dbReference type="RefSeq" id="WP_054404732.1">
    <property type="nucleotide sequence ID" value="NZ_LIUT01000006.1"/>
</dbReference>
<dbReference type="OrthoDB" id="2644473at2"/>
<dbReference type="EMBL" id="LIUT01000006">
    <property type="protein sequence ID" value="KOR76876.1"/>
    <property type="molecule type" value="Genomic_DNA"/>
</dbReference>
<evidence type="ECO:0000313" key="2">
    <source>
        <dbReference type="Proteomes" id="UP000036932"/>
    </source>
</evidence>
<dbReference type="Proteomes" id="UP000036932">
    <property type="component" value="Unassembled WGS sequence"/>
</dbReference>
<comment type="caution">
    <text evidence="1">The sequence shown here is derived from an EMBL/GenBank/DDBJ whole genome shotgun (WGS) entry which is preliminary data.</text>
</comment>
<gene>
    <name evidence="1" type="ORF">AM231_23390</name>
</gene>
<evidence type="ECO:0000313" key="1">
    <source>
        <dbReference type="EMBL" id="KOR76876.1"/>
    </source>
</evidence>
<proteinExistence type="predicted"/>
<dbReference type="PATRIC" id="fig|1705565.3.peg.826"/>
<sequence>MLESRVVTGKVFDIRDGKVFTLHGDMVSTYHLGYYELTHEEVLPITDSQRVTASSEGLMAGDTGKSSGWLRREWKPLINLIFSWKKSANRA</sequence>